<accession>A0AAV4PMY9</accession>
<reference evidence="1 2" key="1">
    <citation type="submission" date="2021-06" db="EMBL/GenBank/DDBJ databases">
        <title>Caerostris extrusa draft genome.</title>
        <authorList>
            <person name="Kono N."/>
            <person name="Arakawa K."/>
        </authorList>
    </citation>
    <scope>NUCLEOTIDE SEQUENCE [LARGE SCALE GENOMIC DNA]</scope>
</reference>
<dbReference type="SUPFAM" id="SSF46565">
    <property type="entry name" value="Chaperone J-domain"/>
    <property type="match status" value="1"/>
</dbReference>
<evidence type="ECO:0008006" key="3">
    <source>
        <dbReference type="Google" id="ProtNLM"/>
    </source>
</evidence>
<evidence type="ECO:0000313" key="2">
    <source>
        <dbReference type="Proteomes" id="UP001054945"/>
    </source>
</evidence>
<dbReference type="EMBL" id="BPLR01004850">
    <property type="protein sequence ID" value="GIX98029.1"/>
    <property type="molecule type" value="Genomic_DNA"/>
</dbReference>
<protein>
    <recommendedName>
        <fullName evidence="3">J domain-containing protein</fullName>
    </recommendedName>
</protein>
<keyword evidence="2" id="KW-1185">Reference proteome</keyword>
<organism evidence="1 2">
    <name type="scientific">Caerostris extrusa</name>
    <name type="common">Bark spider</name>
    <name type="synonym">Caerostris bankana</name>
    <dbReference type="NCBI Taxonomy" id="172846"/>
    <lineage>
        <taxon>Eukaryota</taxon>
        <taxon>Metazoa</taxon>
        <taxon>Ecdysozoa</taxon>
        <taxon>Arthropoda</taxon>
        <taxon>Chelicerata</taxon>
        <taxon>Arachnida</taxon>
        <taxon>Araneae</taxon>
        <taxon>Araneomorphae</taxon>
        <taxon>Entelegynae</taxon>
        <taxon>Araneoidea</taxon>
        <taxon>Araneidae</taxon>
        <taxon>Caerostris</taxon>
    </lineage>
</organism>
<dbReference type="AlphaFoldDB" id="A0AAV4PMY9"/>
<proteinExistence type="predicted"/>
<dbReference type="Proteomes" id="UP001054945">
    <property type="component" value="Unassembled WGS sequence"/>
</dbReference>
<name>A0AAV4PMY9_CAEEX</name>
<evidence type="ECO:0000313" key="1">
    <source>
        <dbReference type="EMBL" id="GIX98029.1"/>
    </source>
</evidence>
<sequence length="84" mass="9619">MLLVSITFCLMDCYKVLRVNPGASSDEIIKAANKMLSIWNPNDYDEFRDVALCVVDDIVRARRILWIRNDGSSTTSKEMSRFLS</sequence>
<dbReference type="InterPro" id="IPR036869">
    <property type="entry name" value="J_dom_sf"/>
</dbReference>
<gene>
    <name evidence="1" type="ORF">CEXT_63041</name>
</gene>
<comment type="caution">
    <text evidence="1">The sequence shown here is derived from an EMBL/GenBank/DDBJ whole genome shotgun (WGS) entry which is preliminary data.</text>
</comment>